<evidence type="ECO:0000256" key="2">
    <source>
        <dbReference type="ARBA" id="ARBA00022691"/>
    </source>
</evidence>
<dbReference type="GO" id="GO:0051536">
    <property type="term" value="F:iron-sulfur cluster binding"/>
    <property type="evidence" value="ECO:0007669"/>
    <property type="project" value="UniProtKB-KW"/>
</dbReference>
<dbReference type="EMBL" id="AP027081">
    <property type="protein sequence ID" value="BDU75930.1"/>
    <property type="molecule type" value="Genomic_DNA"/>
</dbReference>
<evidence type="ECO:0000256" key="5">
    <source>
        <dbReference type="ARBA" id="ARBA00023014"/>
    </source>
</evidence>
<dbReference type="CDD" id="cd01335">
    <property type="entry name" value="Radical_SAM"/>
    <property type="match status" value="1"/>
</dbReference>
<dbReference type="PROSITE" id="PS51918">
    <property type="entry name" value="RADICAL_SAM"/>
    <property type="match status" value="1"/>
</dbReference>
<keyword evidence="5" id="KW-0411">Iron-sulfur</keyword>
<dbReference type="InterPro" id="IPR008792">
    <property type="entry name" value="PQQD"/>
</dbReference>
<dbReference type="SMART" id="SM00729">
    <property type="entry name" value="Elp3"/>
    <property type="match status" value="1"/>
</dbReference>
<dbReference type="NCBIfam" id="TIGR04085">
    <property type="entry name" value="rSAM_more_4Fe4S"/>
    <property type="match status" value="1"/>
</dbReference>
<dbReference type="Gene3D" id="1.10.10.1150">
    <property type="entry name" value="Coenzyme PQQ synthesis protein D (PqqD)"/>
    <property type="match status" value="1"/>
</dbReference>
<dbReference type="GO" id="GO:0003824">
    <property type="term" value="F:catalytic activity"/>
    <property type="evidence" value="ECO:0007669"/>
    <property type="project" value="InterPro"/>
</dbReference>
<sequence>MDQTTVEATYKPVQGTPAGAFLAYVPEGADGDAILLHPRAPKWVRVNRTARRIITRMTEPGGSAEAAAQDLAAAYGLAPEAARRDVAAVEADLVRHGFLGNSEDMEDKPRFGSLFLILTERCNLACAHCYGGYPDREEMPVARVLELIDELVAGGGTSITFSGGEPLLYPGLEQALERADPHLRIQLCTNGILMDARWAARLARLRDPLIQVSLDGPTCEIHDAVRGPHAFDGALRGIRRLQEAGLADKIVLAATIQAINKDHLMEMVHLAAGMGVSKLRFLPLRPEGTAKTTWDTTGDGMDTATYERIFDQFLNGTERLPRGLEVSCGLSGFTLNQAGGSAAGGLVCSVGRNLCVEASGEAYPCAALNRESMRLGNARTESLAAIIHGEAHARVHGIKQRRMHEIEACSRCLWRHFCQSGCMAIAENESGTVWARESICEYRQRAYARAFSSILAVPGPEA</sequence>
<dbReference type="SUPFAM" id="SSF102114">
    <property type="entry name" value="Radical SAM enzymes"/>
    <property type="match status" value="1"/>
</dbReference>
<proteinExistence type="predicted"/>
<reference evidence="7" key="1">
    <citation type="journal article" date="2023" name="Int. J. Syst. Evol. Microbiol.">
        <title>Mesoterricola silvestris gen. nov., sp. nov., Mesoterricola sediminis sp. nov., Geothrix oryzae sp. nov., Geothrix edaphica sp. nov., Geothrix rubra sp. nov., and Geothrix limicola sp. nov., six novel members of Acidobacteriota isolated from soils.</title>
        <authorList>
            <person name="Itoh H."/>
            <person name="Sugisawa Y."/>
            <person name="Mise K."/>
            <person name="Xu Z."/>
            <person name="Kuniyasu M."/>
            <person name="Ushijima N."/>
            <person name="Kawano K."/>
            <person name="Kobayashi E."/>
            <person name="Shiratori Y."/>
            <person name="Masuda Y."/>
            <person name="Senoo K."/>
        </authorList>
    </citation>
    <scope>NUCLEOTIDE SEQUENCE</scope>
    <source>
        <strain evidence="7">W786</strain>
    </source>
</reference>
<evidence type="ECO:0000259" key="6">
    <source>
        <dbReference type="PROSITE" id="PS51918"/>
    </source>
</evidence>
<dbReference type="AlphaFoldDB" id="A0AA48GWY4"/>
<dbReference type="KEGG" id="msea:METESE_08880"/>
<evidence type="ECO:0000256" key="1">
    <source>
        <dbReference type="ARBA" id="ARBA00001966"/>
    </source>
</evidence>
<dbReference type="InterPro" id="IPR050377">
    <property type="entry name" value="Radical_SAM_PqqE_MftC-like"/>
</dbReference>
<dbReference type="Proteomes" id="UP001228113">
    <property type="component" value="Chromosome"/>
</dbReference>
<dbReference type="Gene3D" id="3.20.20.70">
    <property type="entry name" value="Aldolase class I"/>
    <property type="match status" value="1"/>
</dbReference>
<dbReference type="InterPro" id="IPR006638">
    <property type="entry name" value="Elp3/MiaA/NifB-like_rSAM"/>
</dbReference>
<keyword evidence="2" id="KW-0949">S-adenosyl-L-methionine</keyword>
<dbReference type="InterPro" id="IPR058240">
    <property type="entry name" value="rSAM_sf"/>
</dbReference>
<evidence type="ECO:0000256" key="4">
    <source>
        <dbReference type="ARBA" id="ARBA00023004"/>
    </source>
</evidence>
<organism evidence="7 8">
    <name type="scientific">Mesoterricola sediminis</name>
    <dbReference type="NCBI Taxonomy" id="2927980"/>
    <lineage>
        <taxon>Bacteria</taxon>
        <taxon>Pseudomonadati</taxon>
        <taxon>Acidobacteriota</taxon>
        <taxon>Holophagae</taxon>
        <taxon>Holophagales</taxon>
        <taxon>Holophagaceae</taxon>
        <taxon>Mesoterricola</taxon>
    </lineage>
</organism>
<protein>
    <recommendedName>
        <fullName evidence="6">Radical SAM core domain-containing protein</fullName>
    </recommendedName>
</protein>
<dbReference type="Pfam" id="PF13186">
    <property type="entry name" value="SPASM"/>
    <property type="match status" value="1"/>
</dbReference>
<keyword evidence="3" id="KW-0479">Metal-binding</keyword>
<comment type="cofactor">
    <cofactor evidence="1">
        <name>[4Fe-4S] cluster</name>
        <dbReference type="ChEBI" id="CHEBI:49883"/>
    </cofactor>
</comment>
<dbReference type="GO" id="GO:0046872">
    <property type="term" value="F:metal ion binding"/>
    <property type="evidence" value="ECO:0007669"/>
    <property type="project" value="UniProtKB-KW"/>
</dbReference>
<dbReference type="InterPro" id="IPR041881">
    <property type="entry name" value="PqqD_sf"/>
</dbReference>
<dbReference type="PANTHER" id="PTHR11228:SF7">
    <property type="entry name" value="PQQA PEPTIDE CYCLASE"/>
    <property type="match status" value="1"/>
</dbReference>
<dbReference type="Pfam" id="PF05402">
    <property type="entry name" value="PqqD"/>
    <property type="match status" value="1"/>
</dbReference>
<dbReference type="SFLD" id="SFLDG01067">
    <property type="entry name" value="SPASM/twitch_domain_containing"/>
    <property type="match status" value="1"/>
</dbReference>
<evidence type="ECO:0000313" key="7">
    <source>
        <dbReference type="EMBL" id="BDU75930.1"/>
    </source>
</evidence>
<dbReference type="SFLD" id="SFLDS00029">
    <property type="entry name" value="Radical_SAM"/>
    <property type="match status" value="1"/>
</dbReference>
<evidence type="ECO:0000256" key="3">
    <source>
        <dbReference type="ARBA" id="ARBA00022723"/>
    </source>
</evidence>
<dbReference type="InterPro" id="IPR023885">
    <property type="entry name" value="4Fe4S-binding_SPASM_dom"/>
</dbReference>
<dbReference type="InterPro" id="IPR013785">
    <property type="entry name" value="Aldolase_TIM"/>
</dbReference>
<gene>
    <name evidence="7" type="ORF">METESE_08880</name>
</gene>
<keyword evidence="8" id="KW-1185">Reference proteome</keyword>
<keyword evidence="4" id="KW-0408">Iron</keyword>
<name>A0AA48GWY4_9BACT</name>
<dbReference type="RefSeq" id="WP_243329468.1">
    <property type="nucleotide sequence ID" value="NZ_AP027081.1"/>
</dbReference>
<accession>A0AA48GWY4</accession>
<dbReference type="Pfam" id="PF04055">
    <property type="entry name" value="Radical_SAM"/>
    <property type="match status" value="1"/>
</dbReference>
<dbReference type="InterPro" id="IPR007197">
    <property type="entry name" value="rSAM"/>
</dbReference>
<dbReference type="SFLD" id="SFLDG01386">
    <property type="entry name" value="main_SPASM_domain-containing"/>
    <property type="match status" value="1"/>
</dbReference>
<evidence type="ECO:0000313" key="8">
    <source>
        <dbReference type="Proteomes" id="UP001228113"/>
    </source>
</evidence>
<feature type="domain" description="Radical SAM core" evidence="6">
    <location>
        <begin position="108"/>
        <end position="325"/>
    </location>
</feature>
<dbReference type="PANTHER" id="PTHR11228">
    <property type="entry name" value="RADICAL SAM DOMAIN PROTEIN"/>
    <property type="match status" value="1"/>
</dbReference>